<dbReference type="InterPro" id="IPR048279">
    <property type="entry name" value="MdtK-like"/>
</dbReference>
<evidence type="ECO:0000256" key="10">
    <source>
        <dbReference type="SAM" id="Phobius"/>
    </source>
</evidence>
<name>A0ABR9R031_9FIRM</name>
<evidence type="ECO:0000256" key="3">
    <source>
        <dbReference type="ARBA" id="ARBA00022106"/>
    </source>
</evidence>
<feature type="transmembrane region" description="Helical" evidence="10">
    <location>
        <begin position="271"/>
        <end position="293"/>
    </location>
</feature>
<keyword evidence="4" id="KW-0813">Transport</keyword>
<evidence type="ECO:0000256" key="7">
    <source>
        <dbReference type="ARBA" id="ARBA00022989"/>
    </source>
</evidence>
<protein>
    <recommendedName>
        <fullName evidence="3">Multidrug export protein MepA</fullName>
    </recommendedName>
</protein>
<dbReference type="InterPro" id="IPR002528">
    <property type="entry name" value="MATE_fam"/>
</dbReference>
<keyword evidence="7 10" id="KW-1133">Transmembrane helix</keyword>
<dbReference type="RefSeq" id="WP_193499786.1">
    <property type="nucleotide sequence ID" value="NZ_JADCKC010000001.1"/>
</dbReference>
<evidence type="ECO:0000256" key="6">
    <source>
        <dbReference type="ARBA" id="ARBA00022692"/>
    </source>
</evidence>
<feature type="transmembrane region" description="Helical" evidence="10">
    <location>
        <begin position="48"/>
        <end position="72"/>
    </location>
</feature>
<evidence type="ECO:0000313" key="11">
    <source>
        <dbReference type="EMBL" id="MBE5036476.1"/>
    </source>
</evidence>
<dbReference type="Proteomes" id="UP000768567">
    <property type="component" value="Unassembled WGS sequence"/>
</dbReference>
<evidence type="ECO:0000256" key="9">
    <source>
        <dbReference type="ARBA" id="ARBA00023251"/>
    </source>
</evidence>
<keyword evidence="12" id="KW-1185">Reference proteome</keyword>
<evidence type="ECO:0000256" key="5">
    <source>
        <dbReference type="ARBA" id="ARBA00022475"/>
    </source>
</evidence>
<feature type="transmembrane region" description="Helical" evidence="10">
    <location>
        <begin position="93"/>
        <end position="115"/>
    </location>
</feature>
<dbReference type="PIRSF" id="PIRSF006603">
    <property type="entry name" value="DinF"/>
    <property type="match status" value="1"/>
</dbReference>
<feature type="transmembrane region" description="Helical" evidence="10">
    <location>
        <begin position="237"/>
        <end position="259"/>
    </location>
</feature>
<dbReference type="PANTHER" id="PTHR43823">
    <property type="entry name" value="SPORULATION PROTEIN YKVU"/>
    <property type="match status" value="1"/>
</dbReference>
<dbReference type="PANTHER" id="PTHR43823:SF3">
    <property type="entry name" value="MULTIDRUG EXPORT PROTEIN MEPA"/>
    <property type="match status" value="1"/>
</dbReference>
<evidence type="ECO:0000256" key="2">
    <source>
        <dbReference type="ARBA" id="ARBA00008417"/>
    </source>
</evidence>
<feature type="transmembrane region" description="Helical" evidence="10">
    <location>
        <begin position="386"/>
        <end position="410"/>
    </location>
</feature>
<feature type="transmembrane region" description="Helical" evidence="10">
    <location>
        <begin position="165"/>
        <end position="186"/>
    </location>
</feature>
<dbReference type="InterPro" id="IPR045070">
    <property type="entry name" value="MATE_MepA-like"/>
</dbReference>
<evidence type="ECO:0000256" key="1">
    <source>
        <dbReference type="ARBA" id="ARBA00004651"/>
    </source>
</evidence>
<keyword evidence="6 10" id="KW-0812">Transmembrane</keyword>
<reference evidence="11 12" key="1">
    <citation type="submission" date="2020-10" db="EMBL/GenBank/DDBJ databases">
        <title>ChiBAC.</title>
        <authorList>
            <person name="Zenner C."/>
            <person name="Hitch T.C.A."/>
            <person name="Clavel T."/>
        </authorList>
    </citation>
    <scope>NUCLEOTIDE SEQUENCE [LARGE SCALE GENOMIC DNA]</scope>
    <source>
        <strain evidence="11 12">DSM 109015</strain>
    </source>
</reference>
<organism evidence="11 12">
    <name type="scientific">Gemmiger gallinarum</name>
    <dbReference type="NCBI Taxonomy" id="2779354"/>
    <lineage>
        <taxon>Bacteria</taxon>
        <taxon>Bacillati</taxon>
        <taxon>Bacillota</taxon>
        <taxon>Clostridia</taxon>
        <taxon>Eubacteriales</taxon>
        <taxon>Gemmiger</taxon>
    </lineage>
</organism>
<keyword evidence="8 10" id="KW-0472">Membrane</keyword>
<sequence>METNIRLSDHFTYKRLFRFTLPSIVMLVFTSIYGVVDGFFVSNFVGKTAFAAVNFIMPFLVMLGCIGFMFGTGGGALIAKTMGEGNTQRANRIFSMLIWVSCACGLVFALLGQILLRPVALLLGAEGTMLSECIVYGRIILLAIPAYVLQYEFQCLFVTAEKPKLGLYVTVAAGLTNVALDALFVAGFSWGVVGAAAATALSQCVGGVLPLIYFARPNTSKLRLQRAGFEQRTMLKICANGSSELMSNISMSLVGMLYNIQLLRYAGENGIAAYGVLMYVNMIFQAAFLGYAVGSAPIISYHYGARNERELHSLLVRSMVIVSGFAVAMFAAAELFAKQLATLFVGYDAALMAMTLRAFIIYSFSFLFSGFAIFGSSFFTALNDGLTSALISFLRTLVLQVAAVLLLPLIWKVDGIWLSIVVAEIMAVAVTAVFLAIKRRQYRY</sequence>
<comment type="caution">
    <text evidence="11">The sequence shown here is derived from an EMBL/GenBank/DDBJ whole genome shotgun (WGS) entry which is preliminary data.</text>
</comment>
<evidence type="ECO:0000256" key="4">
    <source>
        <dbReference type="ARBA" id="ARBA00022448"/>
    </source>
</evidence>
<evidence type="ECO:0000313" key="12">
    <source>
        <dbReference type="Proteomes" id="UP000768567"/>
    </source>
</evidence>
<feature type="transmembrane region" description="Helical" evidence="10">
    <location>
        <begin position="192"/>
        <end position="216"/>
    </location>
</feature>
<keyword evidence="9" id="KW-0046">Antibiotic resistance</keyword>
<evidence type="ECO:0000256" key="8">
    <source>
        <dbReference type="ARBA" id="ARBA00023136"/>
    </source>
</evidence>
<dbReference type="Pfam" id="PF01554">
    <property type="entry name" value="MatE"/>
    <property type="match status" value="2"/>
</dbReference>
<accession>A0ABR9R031</accession>
<feature type="transmembrane region" description="Helical" evidence="10">
    <location>
        <begin position="349"/>
        <end position="374"/>
    </location>
</feature>
<dbReference type="EMBL" id="JADCKC010000001">
    <property type="protein sequence ID" value="MBE5036476.1"/>
    <property type="molecule type" value="Genomic_DNA"/>
</dbReference>
<gene>
    <name evidence="11" type="ORF">INF35_01520</name>
</gene>
<comment type="subcellular location">
    <subcellularLocation>
        <location evidence="1">Cell membrane</location>
        <topology evidence="1">Multi-pass membrane protein</topology>
    </subcellularLocation>
</comment>
<comment type="similarity">
    <text evidence="2">Belongs to the multi antimicrobial extrusion (MATE) (TC 2.A.66.1) family. MepA subfamily.</text>
</comment>
<feature type="transmembrane region" description="Helical" evidence="10">
    <location>
        <begin position="135"/>
        <end position="153"/>
    </location>
</feature>
<dbReference type="CDD" id="cd13143">
    <property type="entry name" value="MATE_MepA_like"/>
    <property type="match status" value="1"/>
</dbReference>
<keyword evidence="5" id="KW-1003">Cell membrane</keyword>
<feature type="transmembrane region" description="Helical" evidence="10">
    <location>
        <begin position="314"/>
        <end position="337"/>
    </location>
</feature>
<proteinExistence type="inferred from homology"/>
<feature type="transmembrane region" description="Helical" evidence="10">
    <location>
        <begin position="416"/>
        <end position="437"/>
    </location>
</feature>
<feature type="transmembrane region" description="Helical" evidence="10">
    <location>
        <begin position="16"/>
        <end position="36"/>
    </location>
</feature>
<dbReference type="InterPro" id="IPR051327">
    <property type="entry name" value="MATE_MepA_subfamily"/>
</dbReference>